<evidence type="ECO:0000256" key="2">
    <source>
        <dbReference type="ARBA" id="ARBA00022692"/>
    </source>
</evidence>
<keyword evidence="3 5" id="KW-1133">Transmembrane helix</keyword>
<evidence type="ECO:0000256" key="4">
    <source>
        <dbReference type="ARBA" id="ARBA00023136"/>
    </source>
</evidence>
<dbReference type="Pfam" id="PF01758">
    <property type="entry name" value="SBF"/>
    <property type="match status" value="1"/>
</dbReference>
<dbReference type="GO" id="GO:0016020">
    <property type="term" value="C:membrane"/>
    <property type="evidence" value="ECO:0007669"/>
    <property type="project" value="UniProtKB-SubCell"/>
</dbReference>
<dbReference type="EMBL" id="BLJN01000002">
    <property type="protein sequence ID" value="GFE80693.1"/>
    <property type="molecule type" value="Genomic_DNA"/>
</dbReference>
<evidence type="ECO:0000256" key="5">
    <source>
        <dbReference type="SAM" id="Phobius"/>
    </source>
</evidence>
<evidence type="ECO:0000313" key="6">
    <source>
        <dbReference type="EMBL" id="GFE80693.1"/>
    </source>
</evidence>
<accession>A0A829YCL2</accession>
<evidence type="ECO:0000256" key="3">
    <source>
        <dbReference type="ARBA" id="ARBA00022989"/>
    </source>
</evidence>
<comment type="caution">
    <text evidence="6">The sequence shown here is derived from an EMBL/GenBank/DDBJ whole genome shotgun (WGS) entry which is preliminary data.</text>
</comment>
<dbReference type="InterPro" id="IPR002657">
    <property type="entry name" value="BilAc:Na_symport/Acr3"/>
</dbReference>
<evidence type="ECO:0000256" key="1">
    <source>
        <dbReference type="ARBA" id="ARBA00004141"/>
    </source>
</evidence>
<dbReference type="RefSeq" id="WP_161812347.1">
    <property type="nucleotide sequence ID" value="NZ_BLJN01000002.1"/>
</dbReference>
<keyword evidence="2 5" id="KW-0812">Transmembrane</keyword>
<reference evidence="7" key="1">
    <citation type="submission" date="2020-01" db="EMBL/GenBank/DDBJ databases">
        <title>'Steroidobacter agaridevorans' sp. nov., agar-degrading bacteria isolated from rhizosphere soils.</title>
        <authorList>
            <person name="Ikenaga M."/>
            <person name="Kataoka M."/>
            <person name="Murouchi A."/>
            <person name="Katsuragi S."/>
            <person name="Sakai M."/>
        </authorList>
    </citation>
    <scope>NUCLEOTIDE SEQUENCE [LARGE SCALE GENOMIC DNA]</scope>
    <source>
        <strain evidence="7">YU21-B</strain>
    </source>
</reference>
<feature type="transmembrane region" description="Helical" evidence="5">
    <location>
        <begin position="45"/>
        <end position="63"/>
    </location>
</feature>
<dbReference type="AlphaFoldDB" id="A0A829YCL2"/>
<protein>
    <submittedName>
        <fullName evidence="6">Uncharacterized protein</fullName>
    </submittedName>
</protein>
<sequence>MDLKQLVVIALQVSVFCMVFGFGLKTTTQDLSYLIRRPSLLVRSLLAVFVVMPIVAVLFAVLFDFELTVERALIALAVSRAAVVATKGKQSGR</sequence>
<dbReference type="Gene3D" id="1.20.1530.20">
    <property type="match status" value="1"/>
</dbReference>
<proteinExistence type="predicted"/>
<gene>
    <name evidence="6" type="ORF">GCM10011487_26930</name>
</gene>
<comment type="subcellular location">
    <subcellularLocation>
        <location evidence="1">Membrane</location>
        <topology evidence="1">Multi-pass membrane protein</topology>
    </subcellularLocation>
</comment>
<name>A0A829YCL2_9GAMM</name>
<organism evidence="6 7">
    <name type="scientific">Steroidobacter agaridevorans</name>
    <dbReference type="NCBI Taxonomy" id="2695856"/>
    <lineage>
        <taxon>Bacteria</taxon>
        <taxon>Pseudomonadati</taxon>
        <taxon>Pseudomonadota</taxon>
        <taxon>Gammaproteobacteria</taxon>
        <taxon>Steroidobacterales</taxon>
        <taxon>Steroidobacteraceae</taxon>
        <taxon>Steroidobacter</taxon>
    </lineage>
</organism>
<keyword evidence="7" id="KW-1185">Reference proteome</keyword>
<dbReference type="InterPro" id="IPR038770">
    <property type="entry name" value="Na+/solute_symporter_sf"/>
</dbReference>
<dbReference type="Proteomes" id="UP000445000">
    <property type="component" value="Unassembled WGS sequence"/>
</dbReference>
<keyword evidence="4 5" id="KW-0472">Membrane</keyword>
<evidence type="ECO:0000313" key="7">
    <source>
        <dbReference type="Proteomes" id="UP000445000"/>
    </source>
</evidence>
<feature type="transmembrane region" description="Helical" evidence="5">
    <location>
        <begin position="6"/>
        <end position="24"/>
    </location>
</feature>